<dbReference type="InterPro" id="IPR000515">
    <property type="entry name" value="MetI-like"/>
</dbReference>
<keyword evidence="10" id="KW-1185">Reference proteome</keyword>
<feature type="domain" description="ABC transmembrane type-1" evidence="8">
    <location>
        <begin position="71"/>
        <end position="285"/>
    </location>
</feature>
<feature type="transmembrane region" description="Helical" evidence="7">
    <location>
        <begin position="21"/>
        <end position="42"/>
    </location>
</feature>
<dbReference type="PANTHER" id="PTHR43227">
    <property type="entry name" value="BLL4140 PROTEIN"/>
    <property type="match status" value="1"/>
</dbReference>
<gene>
    <name evidence="9" type="primary">lplB_1</name>
    <name evidence="9" type="ORF">acsn021_04290</name>
</gene>
<dbReference type="PANTHER" id="PTHR43227:SF11">
    <property type="entry name" value="BLL4140 PROTEIN"/>
    <property type="match status" value="1"/>
</dbReference>
<evidence type="ECO:0000313" key="10">
    <source>
        <dbReference type="Proteomes" id="UP000515561"/>
    </source>
</evidence>
<dbReference type="PROSITE" id="PS50928">
    <property type="entry name" value="ABC_TM1"/>
    <property type="match status" value="1"/>
</dbReference>
<keyword evidence="4 7" id="KW-0812">Transmembrane</keyword>
<feature type="transmembrane region" description="Helical" evidence="7">
    <location>
        <begin position="204"/>
        <end position="224"/>
    </location>
</feature>
<dbReference type="InterPro" id="IPR035906">
    <property type="entry name" value="MetI-like_sf"/>
</dbReference>
<proteinExistence type="inferred from homology"/>
<dbReference type="SUPFAM" id="SSF161098">
    <property type="entry name" value="MetI-like"/>
    <property type="match status" value="1"/>
</dbReference>
<feature type="transmembrane region" description="Helical" evidence="7">
    <location>
        <begin position="108"/>
        <end position="131"/>
    </location>
</feature>
<dbReference type="Pfam" id="PF00528">
    <property type="entry name" value="BPD_transp_1"/>
    <property type="match status" value="1"/>
</dbReference>
<dbReference type="Proteomes" id="UP000515561">
    <property type="component" value="Chromosome"/>
</dbReference>
<reference evidence="9 10" key="1">
    <citation type="journal article" date="2016" name="Int. J. Syst. Evol. Microbiol.">
        <title>Descriptions of Anaerotaenia torta gen. nov., sp. nov. and Anaerocolumna cellulosilytica gen. nov., sp. nov. isolated from a methanogenic reactor of cattle waste.</title>
        <authorList>
            <person name="Uek A."/>
            <person name="Ohtaki Y."/>
            <person name="Kaku N."/>
            <person name="Ueki K."/>
        </authorList>
    </citation>
    <scope>NUCLEOTIDE SEQUENCE [LARGE SCALE GENOMIC DNA]</scope>
    <source>
        <strain evidence="9 10">SN021</strain>
    </source>
</reference>
<organism evidence="9 10">
    <name type="scientific">Anaerocolumna cellulosilytica</name>
    <dbReference type="NCBI Taxonomy" id="433286"/>
    <lineage>
        <taxon>Bacteria</taxon>
        <taxon>Bacillati</taxon>
        <taxon>Bacillota</taxon>
        <taxon>Clostridia</taxon>
        <taxon>Lachnospirales</taxon>
        <taxon>Lachnospiraceae</taxon>
        <taxon>Anaerocolumna</taxon>
    </lineage>
</organism>
<evidence type="ECO:0000256" key="2">
    <source>
        <dbReference type="ARBA" id="ARBA00022448"/>
    </source>
</evidence>
<evidence type="ECO:0000256" key="6">
    <source>
        <dbReference type="ARBA" id="ARBA00023136"/>
    </source>
</evidence>
<evidence type="ECO:0000256" key="3">
    <source>
        <dbReference type="ARBA" id="ARBA00022475"/>
    </source>
</evidence>
<dbReference type="EMBL" id="AP023367">
    <property type="protein sequence ID" value="BCJ92860.1"/>
    <property type="molecule type" value="Genomic_DNA"/>
</dbReference>
<protein>
    <submittedName>
        <fullName evidence="9">Protein LplB</fullName>
    </submittedName>
</protein>
<sequence length="298" mass="33754">MQMRKPKKQLYYHVMMLPGMIFLAIFSFVPMFGIIMAFQNYIPAKGILNSKWVNFDNFKFIFTIPDSKQIFFNTITIALGKMILGVIVPVCFALLLNEIRRKAFKKTIQTIVYLPHFLSWVVLASVVQYIFSYEGPINSILSALQISPIMFMGSNTWFRPIMILTETWKEFGYGSIIYLAALTGIDPGLYEAAAIDGANRFKRLLHITLPGILPIILIMTTMSLPNILSAGFDQIFNLYNPLVYESGDIIDTYVYRVGMLQRQYSLATAVGLIKSVAGAILIATANKLVTTFSDRRMF</sequence>
<feature type="transmembrane region" description="Helical" evidence="7">
    <location>
        <begin position="70"/>
        <end position="96"/>
    </location>
</feature>
<dbReference type="AlphaFoldDB" id="A0A6S6R0P2"/>
<dbReference type="KEGG" id="acel:acsn021_04290"/>
<feature type="transmembrane region" description="Helical" evidence="7">
    <location>
        <begin position="137"/>
        <end position="158"/>
    </location>
</feature>
<keyword evidence="3" id="KW-1003">Cell membrane</keyword>
<comment type="similarity">
    <text evidence="7">Belongs to the binding-protein-dependent transport system permease family.</text>
</comment>
<evidence type="ECO:0000256" key="4">
    <source>
        <dbReference type="ARBA" id="ARBA00022692"/>
    </source>
</evidence>
<dbReference type="CDD" id="cd06261">
    <property type="entry name" value="TM_PBP2"/>
    <property type="match status" value="1"/>
</dbReference>
<evidence type="ECO:0000259" key="8">
    <source>
        <dbReference type="PROSITE" id="PS50928"/>
    </source>
</evidence>
<evidence type="ECO:0000313" key="9">
    <source>
        <dbReference type="EMBL" id="BCJ92860.1"/>
    </source>
</evidence>
<keyword evidence="6 7" id="KW-0472">Membrane</keyword>
<comment type="subcellular location">
    <subcellularLocation>
        <location evidence="1 7">Cell membrane</location>
        <topology evidence="1 7">Multi-pass membrane protein</topology>
    </subcellularLocation>
</comment>
<dbReference type="Gene3D" id="1.10.3720.10">
    <property type="entry name" value="MetI-like"/>
    <property type="match status" value="1"/>
</dbReference>
<evidence type="ECO:0000256" key="7">
    <source>
        <dbReference type="RuleBase" id="RU363032"/>
    </source>
</evidence>
<evidence type="ECO:0000256" key="5">
    <source>
        <dbReference type="ARBA" id="ARBA00022989"/>
    </source>
</evidence>
<name>A0A6S6R0P2_9FIRM</name>
<keyword evidence="2 7" id="KW-0813">Transport</keyword>
<keyword evidence="5 7" id="KW-1133">Transmembrane helix</keyword>
<accession>A0A6S6R0P2</accession>
<dbReference type="GO" id="GO:0005886">
    <property type="term" value="C:plasma membrane"/>
    <property type="evidence" value="ECO:0007669"/>
    <property type="project" value="UniProtKB-SubCell"/>
</dbReference>
<feature type="transmembrane region" description="Helical" evidence="7">
    <location>
        <begin position="264"/>
        <end position="289"/>
    </location>
</feature>
<dbReference type="GO" id="GO:0055085">
    <property type="term" value="P:transmembrane transport"/>
    <property type="evidence" value="ECO:0007669"/>
    <property type="project" value="InterPro"/>
</dbReference>
<evidence type="ECO:0000256" key="1">
    <source>
        <dbReference type="ARBA" id="ARBA00004651"/>
    </source>
</evidence>
<dbReference type="InterPro" id="IPR050809">
    <property type="entry name" value="UgpAE/MalFG_permease"/>
</dbReference>